<feature type="domain" description="DDE Tnp4" evidence="3">
    <location>
        <begin position="23"/>
        <end position="83"/>
    </location>
</feature>
<protein>
    <recommendedName>
        <fullName evidence="3">DDE Tnp4 domain-containing protein</fullName>
    </recommendedName>
</protein>
<evidence type="ECO:0000256" key="1">
    <source>
        <dbReference type="ARBA" id="ARBA00001968"/>
    </source>
</evidence>
<sequence length="114" mass="13637">MFGLSSVIGHKFLRAAQQIGQRGRGPEPTGHKEVFNHMYSSLRSIVERNFGVWKKRWAILRDMPNYMFNKQAKIVLATMTLHNYIRRYFEHDRHFDDPKDYCEKSDIKLNNHIR</sequence>
<reference evidence="4 5" key="1">
    <citation type="submission" date="2018-10" db="EMBL/GenBank/DDBJ databases">
        <title>A high-quality apple genome assembly.</title>
        <authorList>
            <person name="Hu J."/>
        </authorList>
    </citation>
    <scope>NUCLEOTIDE SEQUENCE [LARGE SCALE GENOMIC DNA]</scope>
    <source>
        <strain evidence="5">cv. HFTH1</strain>
        <tissue evidence="4">Young leaf</tissue>
    </source>
</reference>
<accession>A0A498HPR3</accession>
<comment type="cofactor">
    <cofactor evidence="1">
        <name>a divalent metal cation</name>
        <dbReference type="ChEBI" id="CHEBI:60240"/>
    </cofactor>
</comment>
<dbReference type="GO" id="GO:0046872">
    <property type="term" value="F:metal ion binding"/>
    <property type="evidence" value="ECO:0007669"/>
    <property type="project" value="UniProtKB-KW"/>
</dbReference>
<dbReference type="Proteomes" id="UP000290289">
    <property type="component" value="Chromosome 15"/>
</dbReference>
<evidence type="ECO:0000259" key="3">
    <source>
        <dbReference type="Pfam" id="PF13359"/>
    </source>
</evidence>
<organism evidence="4 5">
    <name type="scientific">Malus domestica</name>
    <name type="common">Apple</name>
    <name type="synonym">Pyrus malus</name>
    <dbReference type="NCBI Taxonomy" id="3750"/>
    <lineage>
        <taxon>Eukaryota</taxon>
        <taxon>Viridiplantae</taxon>
        <taxon>Streptophyta</taxon>
        <taxon>Embryophyta</taxon>
        <taxon>Tracheophyta</taxon>
        <taxon>Spermatophyta</taxon>
        <taxon>Magnoliopsida</taxon>
        <taxon>eudicotyledons</taxon>
        <taxon>Gunneridae</taxon>
        <taxon>Pentapetalae</taxon>
        <taxon>rosids</taxon>
        <taxon>fabids</taxon>
        <taxon>Rosales</taxon>
        <taxon>Rosaceae</taxon>
        <taxon>Amygdaloideae</taxon>
        <taxon>Maleae</taxon>
        <taxon>Malus</taxon>
    </lineage>
</organism>
<evidence type="ECO:0000313" key="5">
    <source>
        <dbReference type="Proteomes" id="UP000290289"/>
    </source>
</evidence>
<evidence type="ECO:0000256" key="2">
    <source>
        <dbReference type="ARBA" id="ARBA00022723"/>
    </source>
</evidence>
<keyword evidence="2" id="KW-0479">Metal-binding</keyword>
<dbReference type="AlphaFoldDB" id="A0A498HPR3"/>
<dbReference type="InterPro" id="IPR027806">
    <property type="entry name" value="HARBI1_dom"/>
</dbReference>
<name>A0A498HPR3_MALDO</name>
<dbReference type="Pfam" id="PF13359">
    <property type="entry name" value="DDE_Tnp_4"/>
    <property type="match status" value="1"/>
</dbReference>
<comment type="caution">
    <text evidence="4">The sequence shown here is derived from an EMBL/GenBank/DDBJ whole genome shotgun (WGS) entry which is preliminary data.</text>
</comment>
<proteinExistence type="predicted"/>
<evidence type="ECO:0000313" key="4">
    <source>
        <dbReference type="EMBL" id="RXH73446.1"/>
    </source>
</evidence>
<dbReference type="EMBL" id="RDQH01000341">
    <property type="protein sequence ID" value="RXH73446.1"/>
    <property type="molecule type" value="Genomic_DNA"/>
</dbReference>
<gene>
    <name evidence="4" type="ORF">DVH24_016268</name>
</gene>
<keyword evidence="5" id="KW-1185">Reference proteome</keyword>